<accession>A0A4S2KV36</accession>
<dbReference type="Gene3D" id="3.60.10.10">
    <property type="entry name" value="Endonuclease/exonuclease/phosphatase"/>
    <property type="match status" value="1"/>
</dbReference>
<dbReference type="SUPFAM" id="SSF56672">
    <property type="entry name" value="DNA/RNA polymerases"/>
    <property type="match status" value="1"/>
</dbReference>
<dbReference type="InterPro" id="IPR043128">
    <property type="entry name" value="Rev_trsase/Diguanyl_cyclase"/>
</dbReference>
<feature type="compositionally biased region" description="Basic and acidic residues" evidence="2">
    <location>
        <begin position="126"/>
        <end position="139"/>
    </location>
</feature>
<dbReference type="AlphaFoldDB" id="A0A4S2KV36"/>
<dbReference type="Pfam" id="PF00078">
    <property type="entry name" value="RVT_1"/>
    <property type="match status" value="1"/>
</dbReference>
<evidence type="ECO:0000256" key="2">
    <source>
        <dbReference type="SAM" id="MobiDB-lite"/>
    </source>
</evidence>
<name>A0A4S2KV36_9HYME</name>
<sequence length="1267" mass="148337">MEGIESSLCDDRGDSLEGEAARPSVERQAASSEDASAATNGKRSEAAGQSLDVVDRDSVMGGSEEDGEGNSLETPVTRFLSTAGVGKRGRRSNRERLERERGIEKWLGQGGEGVDMTRGVRKKRKTVSEGNDRSRRDDSDLGSVFEFEGPWVDRMNKQESIIAELQKILGGVKEEVAKLKRERVKEIEKLEKKMKMERDALREEIKRKETKWEGEKKLLEEEMEVVERGKEDEKSHSWSEIVRRGKQTKTGVKETALEAKVQELLDWKQENLEQKRKKSLRISALKWDGRNPLKKAKNFLQEKFSLGHLVEDVWCEGGLRGIARVVKGWGEHTNVRFRRVFLVDKWFSWRQIERKEHVSLLEQTEEKRCGLWEFIRQLDFVGIMETWIREDEGEVWIKNLPSEFDWHVQYAVKEQSRGRGIIVGNRKSVLMTEEVDDGRRGLVKWKGRGGGHKWTISTEFKENIASPEQQLPEELMIIGGDLNAWTGEEGGVQGWSSRRKKQGDKEGEFTYVGARGASVIDYLLVNTEGWNLSEDFEVKSRIESDHMPLVSVWTSKEGLKKEGKKEKSRQVERIIQCWDEESTRIFAGRTEEISLSEGGLLEKWEELRGKVGKAVIEKKVRWRKRKLGYKKWWDRECTRKKRKAERKLKSKEAALQVKRELVVLCEKKRKEWSKREMEELNGIRTETEVWKYINKERKVRDKVSKEIPMESWRQHFMGVLEWTDERILEKERRGGNDEEDLTDDEIKKQIRKLRRGKAAGPDGIRNEAWKFCKRQVRERLKEVIKGVWRGEGWPDSWKEGVISPLYKKRDKQSPANYRGITLLSPAYKIYAAVLAERLMKEMVEKQILPETQAGFRKGRVVMDNIFILNHLVDRELNGAGKKVNAFSIDLKGAFDRVRVGDRESSFFWTTKGVRQGCPLSPLLFSIFISNLEKEMVRGLVGGMQIGPGRIWTLAYADDIVLLAREEEALEEMIKRLEKYLEKRKLELNIGKLKILKFRKGRGVAREKDWYWKGRKIQEVKEFEYLDFILQRNGSLTKHIRERVRRATLVMKKTWNLGERKFANNWGRRRMLFDSLVGSVMVYGAEVWGWLEHSNVEGVEARYLRWSLGLEKCTPGYVVLEETKRDKIRIRTAKLAVNFEEKARQGHGRRRWVKKCIKEREGRGTLTRGRSEREEYLSRCVVQDVDLEQWREQGRCEDRERQIEEQERLIEGARYNKRYRRIKVAGLLEYLRKKGESGSHKRSHNRYWLREEERNCNIVTGKRILWNI</sequence>
<evidence type="ECO:0000259" key="3">
    <source>
        <dbReference type="PROSITE" id="PS50878"/>
    </source>
</evidence>
<feature type="coiled-coil region" evidence="1">
    <location>
        <begin position="959"/>
        <end position="986"/>
    </location>
</feature>
<comment type="caution">
    <text evidence="4">The sequence shown here is derived from an EMBL/GenBank/DDBJ whole genome shotgun (WGS) entry which is preliminary data.</text>
</comment>
<proteinExistence type="predicted"/>
<organism evidence="4 5">
    <name type="scientific">Temnothorax longispinosus</name>
    <dbReference type="NCBI Taxonomy" id="300112"/>
    <lineage>
        <taxon>Eukaryota</taxon>
        <taxon>Metazoa</taxon>
        <taxon>Ecdysozoa</taxon>
        <taxon>Arthropoda</taxon>
        <taxon>Hexapoda</taxon>
        <taxon>Insecta</taxon>
        <taxon>Pterygota</taxon>
        <taxon>Neoptera</taxon>
        <taxon>Endopterygota</taxon>
        <taxon>Hymenoptera</taxon>
        <taxon>Apocrita</taxon>
        <taxon>Aculeata</taxon>
        <taxon>Formicoidea</taxon>
        <taxon>Formicidae</taxon>
        <taxon>Myrmicinae</taxon>
        <taxon>Temnothorax</taxon>
    </lineage>
</organism>
<dbReference type="SUPFAM" id="SSF56219">
    <property type="entry name" value="DNase I-like"/>
    <property type="match status" value="1"/>
</dbReference>
<dbReference type="InterPro" id="IPR036691">
    <property type="entry name" value="Endo/exonu/phosph_ase_sf"/>
</dbReference>
<dbReference type="STRING" id="300112.A0A4S2KV36"/>
<keyword evidence="1" id="KW-0175">Coiled coil</keyword>
<dbReference type="InterPro" id="IPR000477">
    <property type="entry name" value="RT_dom"/>
</dbReference>
<keyword evidence="5" id="KW-1185">Reference proteome</keyword>
<dbReference type="InterPro" id="IPR043502">
    <property type="entry name" value="DNA/RNA_pol_sf"/>
</dbReference>
<dbReference type="PANTHER" id="PTHR47027:SF20">
    <property type="entry name" value="REVERSE TRANSCRIPTASE-LIKE PROTEIN WITH RNA-DIRECTED DNA POLYMERASE DOMAIN"/>
    <property type="match status" value="1"/>
</dbReference>
<dbReference type="Gene3D" id="3.30.70.270">
    <property type="match status" value="1"/>
</dbReference>
<dbReference type="CDD" id="cd01650">
    <property type="entry name" value="RT_nLTR_like"/>
    <property type="match status" value="1"/>
</dbReference>
<evidence type="ECO:0000313" key="4">
    <source>
        <dbReference type="EMBL" id="TGZ53811.1"/>
    </source>
</evidence>
<feature type="compositionally biased region" description="Basic and acidic residues" evidence="2">
    <location>
        <begin position="92"/>
        <end position="104"/>
    </location>
</feature>
<protein>
    <recommendedName>
        <fullName evidence="3">Reverse transcriptase domain-containing protein</fullName>
    </recommendedName>
</protein>
<dbReference type="Proteomes" id="UP000310200">
    <property type="component" value="Unassembled WGS sequence"/>
</dbReference>
<feature type="region of interest" description="Disordered" evidence="2">
    <location>
        <begin position="1"/>
        <end position="141"/>
    </location>
</feature>
<dbReference type="EMBL" id="QBLH01000892">
    <property type="protein sequence ID" value="TGZ53811.1"/>
    <property type="molecule type" value="Genomic_DNA"/>
</dbReference>
<dbReference type="PANTHER" id="PTHR47027">
    <property type="entry name" value="REVERSE TRANSCRIPTASE DOMAIN-CONTAINING PROTEIN"/>
    <property type="match status" value="1"/>
</dbReference>
<dbReference type="GO" id="GO:0071897">
    <property type="term" value="P:DNA biosynthetic process"/>
    <property type="evidence" value="ECO:0007669"/>
    <property type="project" value="UniProtKB-ARBA"/>
</dbReference>
<gene>
    <name evidence="4" type="ORF">DBV15_10472</name>
</gene>
<feature type="coiled-coil region" evidence="1">
    <location>
        <begin position="162"/>
        <end position="222"/>
    </location>
</feature>
<evidence type="ECO:0000256" key="1">
    <source>
        <dbReference type="SAM" id="Coils"/>
    </source>
</evidence>
<evidence type="ECO:0000313" key="5">
    <source>
        <dbReference type="Proteomes" id="UP000310200"/>
    </source>
</evidence>
<feature type="domain" description="Reverse transcriptase" evidence="3">
    <location>
        <begin position="786"/>
        <end position="1016"/>
    </location>
</feature>
<dbReference type="PROSITE" id="PS50878">
    <property type="entry name" value="RT_POL"/>
    <property type="match status" value="1"/>
</dbReference>
<feature type="compositionally biased region" description="Polar residues" evidence="2">
    <location>
        <begin position="29"/>
        <end position="41"/>
    </location>
</feature>
<reference evidence="4 5" key="1">
    <citation type="journal article" date="2019" name="Philos. Trans. R. Soc. Lond., B, Biol. Sci.">
        <title>Ant behaviour and brain gene expression of defending hosts depend on the ecological success of the intruding social parasite.</title>
        <authorList>
            <person name="Kaur R."/>
            <person name="Stoldt M."/>
            <person name="Jongepier E."/>
            <person name="Feldmeyer B."/>
            <person name="Menzel F."/>
            <person name="Bornberg-Bauer E."/>
            <person name="Foitzik S."/>
        </authorList>
    </citation>
    <scope>NUCLEOTIDE SEQUENCE [LARGE SCALE GENOMIC DNA]</scope>
    <source>
        <tissue evidence="4">Whole body</tissue>
    </source>
</reference>